<keyword evidence="6" id="KW-1185">Reference proteome</keyword>
<dbReference type="Pfam" id="PF12833">
    <property type="entry name" value="HTH_18"/>
    <property type="match status" value="1"/>
</dbReference>
<dbReference type="PANTHER" id="PTHR43436:SF1">
    <property type="entry name" value="TRANSCRIPTIONAL REGULATORY PROTEIN"/>
    <property type="match status" value="1"/>
</dbReference>
<dbReference type="EMBL" id="JBHTKR010000002">
    <property type="protein sequence ID" value="MFD1194175.1"/>
    <property type="molecule type" value="Genomic_DNA"/>
</dbReference>
<dbReference type="PROSITE" id="PS00041">
    <property type="entry name" value="HTH_ARAC_FAMILY_1"/>
    <property type="match status" value="1"/>
</dbReference>
<evidence type="ECO:0000313" key="5">
    <source>
        <dbReference type="EMBL" id="MFD1194175.1"/>
    </source>
</evidence>
<feature type="domain" description="HTH araC/xylS-type" evidence="4">
    <location>
        <begin position="192"/>
        <end position="290"/>
    </location>
</feature>
<dbReference type="InterPro" id="IPR018062">
    <property type="entry name" value="HTH_AraC-typ_CS"/>
</dbReference>
<keyword evidence="3" id="KW-0804">Transcription</keyword>
<keyword evidence="2" id="KW-0238">DNA-binding</keyword>
<sequence length="292" mass="32206">MAMLLEQIEALAKRSLADCCRKSAKTLPHLHIVQRDRVSAFEAVVYNPVICLILRGSKETHIGSQSVSLRRGDALLVSHDLPVTSRITEASLETPYLALVMTLDLGTIRSLYEQVGEAVSDAAGARALTAGTAQTEWIEPLARYLRLMDNALEAQVLGPMILREIHYRLLMSPIGGMLRNLLAVDSHASRIAKAIARIRTNFNEPLVVADLAQLVGMSPSSFHAHFKSVTGTTPLQYQKDLRLIQAQTLLRDGRRSVSATSFDVGYESPTHFSRDYARKFGCSPRHHLAPAQ</sequence>
<reference evidence="6" key="1">
    <citation type="journal article" date="2019" name="Int. J. Syst. Evol. Microbiol.">
        <title>The Global Catalogue of Microorganisms (GCM) 10K type strain sequencing project: providing services to taxonomists for standard genome sequencing and annotation.</title>
        <authorList>
            <consortium name="The Broad Institute Genomics Platform"/>
            <consortium name="The Broad Institute Genome Sequencing Center for Infectious Disease"/>
            <person name="Wu L."/>
            <person name="Ma J."/>
        </authorList>
    </citation>
    <scope>NUCLEOTIDE SEQUENCE [LARGE SCALE GENOMIC DNA]</scope>
    <source>
        <strain evidence="6">CCUG 55328</strain>
    </source>
</reference>
<proteinExistence type="predicted"/>
<evidence type="ECO:0000313" key="6">
    <source>
        <dbReference type="Proteomes" id="UP001597151"/>
    </source>
</evidence>
<evidence type="ECO:0000256" key="2">
    <source>
        <dbReference type="ARBA" id="ARBA00023125"/>
    </source>
</evidence>
<dbReference type="Proteomes" id="UP001597151">
    <property type="component" value="Unassembled WGS sequence"/>
</dbReference>
<dbReference type="RefSeq" id="WP_380789540.1">
    <property type="nucleotide sequence ID" value="NZ_JBHTKR010000002.1"/>
</dbReference>
<dbReference type="InterPro" id="IPR009594">
    <property type="entry name" value="Tscrpt_reg_HTH_AraC_N"/>
</dbReference>
<comment type="caution">
    <text evidence="5">The sequence shown here is derived from an EMBL/GenBank/DDBJ whole genome shotgun (WGS) entry which is preliminary data.</text>
</comment>
<gene>
    <name evidence="5" type="ORF">ACFQ3C_05800</name>
</gene>
<accession>A0ABW3TAG7</accession>
<keyword evidence="1" id="KW-0805">Transcription regulation</keyword>
<dbReference type="SUPFAM" id="SSF46689">
    <property type="entry name" value="Homeodomain-like"/>
    <property type="match status" value="2"/>
</dbReference>
<dbReference type="InterPro" id="IPR009057">
    <property type="entry name" value="Homeodomain-like_sf"/>
</dbReference>
<dbReference type="Gene3D" id="1.10.10.60">
    <property type="entry name" value="Homeodomain-like"/>
    <property type="match status" value="2"/>
</dbReference>
<name>A0ABW3TAG7_9RHOB</name>
<dbReference type="PROSITE" id="PS01124">
    <property type="entry name" value="HTH_ARAC_FAMILY_2"/>
    <property type="match status" value="1"/>
</dbReference>
<dbReference type="Pfam" id="PF06719">
    <property type="entry name" value="AraC_N"/>
    <property type="match status" value="1"/>
</dbReference>
<dbReference type="InterPro" id="IPR018060">
    <property type="entry name" value="HTH_AraC"/>
</dbReference>
<organism evidence="5 6">
    <name type="scientific">Seohaeicola saemankumensis</name>
    <dbReference type="NCBI Taxonomy" id="481181"/>
    <lineage>
        <taxon>Bacteria</taxon>
        <taxon>Pseudomonadati</taxon>
        <taxon>Pseudomonadota</taxon>
        <taxon>Alphaproteobacteria</taxon>
        <taxon>Rhodobacterales</taxon>
        <taxon>Roseobacteraceae</taxon>
        <taxon>Seohaeicola</taxon>
    </lineage>
</organism>
<dbReference type="SMART" id="SM00342">
    <property type="entry name" value="HTH_ARAC"/>
    <property type="match status" value="1"/>
</dbReference>
<dbReference type="PANTHER" id="PTHR43436">
    <property type="entry name" value="ARAC-FAMILY TRANSCRIPTIONAL REGULATOR"/>
    <property type="match status" value="1"/>
</dbReference>
<evidence type="ECO:0000259" key="4">
    <source>
        <dbReference type="PROSITE" id="PS01124"/>
    </source>
</evidence>
<evidence type="ECO:0000256" key="1">
    <source>
        <dbReference type="ARBA" id="ARBA00023015"/>
    </source>
</evidence>
<protein>
    <submittedName>
        <fullName evidence="5">AraC family transcriptional regulator N-terminal domain-containing protein</fullName>
    </submittedName>
</protein>
<evidence type="ECO:0000256" key="3">
    <source>
        <dbReference type="ARBA" id="ARBA00023163"/>
    </source>
</evidence>